<dbReference type="SUPFAM" id="SSF54001">
    <property type="entry name" value="Cysteine proteinases"/>
    <property type="match status" value="1"/>
</dbReference>
<feature type="domain" description="Calpain catalytic" evidence="7">
    <location>
        <begin position="151"/>
        <end position="456"/>
    </location>
</feature>
<comment type="similarity">
    <text evidence="1">Belongs to the peptidase C2 family.</text>
</comment>
<evidence type="ECO:0000256" key="3">
    <source>
        <dbReference type="ARBA" id="ARBA00022801"/>
    </source>
</evidence>
<evidence type="ECO:0000256" key="4">
    <source>
        <dbReference type="ARBA" id="ARBA00022807"/>
    </source>
</evidence>
<dbReference type="CDD" id="cd00044">
    <property type="entry name" value="CysPc"/>
    <property type="match status" value="1"/>
</dbReference>
<gene>
    <name evidence="8" type="primary">Contig8265.g8812</name>
    <name evidence="8" type="ORF">STYLEM_3601</name>
</gene>
<dbReference type="PANTHER" id="PTHR10183:SF379">
    <property type="entry name" value="CALPAIN-5"/>
    <property type="match status" value="1"/>
</dbReference>
<dbReference type="OrthoDB" id="268518at2759"/>
<dbReference type="PRINTS" id="PR00704">
    <property type="entry name" value="CALPAIN"/>
</dbReference>
<keyword evidence="3" id="KW-0378">Hydrolase</keyword>
<protein>
    <submittedName>
        <fullName evidence="8">Calpain family cysteine protease containing protein</fullName>
    </submittedName>
</protein>
<dbReference type="GO" id="GO:0006508">
    <property type="term" value="P:proteolysis"/>
    <property type="evidence" value="ECO:0007669"/>
    <property type="project" value="UniProtKB-KW"/>
</dbReference>
<evidence type="ECO:0000259" key="7">
    <source>
        <dbReference type="PROSITE" id="PS50203"/>
    </source>
</evidence>
<dbReference type="GO" id="GO:0004198">
    <property type="term" value="F:calcium-dependent cysteine-type endopeptidase activity"/>
    <property type="evidence" value="ECO:0007669"/>
    <property type="project" value="InterPro"/>
</dbReference>
<dbReference type="PROSITE" id="PS50203">
    <property type="entry name" value="CALPAIN_CAT"/>
    <property type="match status" value="1"/>
</dbReference>
<dbReference type="Proteomes" id="UP000039865">
    <property type="component" value="Unassembled WGS sequence"/>
</dbReference>
<organism evidence="8 9">
    <name type="scientific">Stylonychia lemnae</name>
    <name type="common">Ciliate</name>
    <dbReference type="NCBI Taxonomy" id="5949"/>
    <lineage>
        <taxon>Eukaryota</taxon>
        <taxon>Sar</taxon>
        <taxon>Alveolata</taxon>
        <taxon>Ciliophora</taxon>
        <taxon>Intramacronucleata</taxon>
        <taxon>Spirotrichea</taxon>
        <taxon>Stichotrichia</taxon>
        <taxon>Sporadotrichida</taxon>
        <taxon>Oxytrichidae</taxon>
        <taxon>Stylonychinae</taxon>
        <taxon>Stylonychia</taxon>
    </lineage>
</organism>
<dbReference type="PANTHER" id="PTHR10183">
    <property type="entry name" value="CALPAIN"/>
    <property type="match status" value="1"/>
</dbReference>
<name>A0A077ZXJ0_STYLE</name>
<dbReference type="InterPro" id="IPR038765">
    <property type="entry name" value="Papain-like_cys_pep_sf"/>
</dbReference>
<accession>A0A077ZXJ0</accession>
<dbReference type="InterPro" id="IPR001300">
    <property type="entry name" value="Peptidase_C2_calpain_cat"/>
</dbReference>
<comment type="caution">
    <text evidence="6">Lacks conserved residue(s) required for the propagation of feature annotation.</text>
</comment>
<evidence type="ECO:0000313" key="8">
    <source>
        <dbReference type="EMBL" id="CDW74620.1"/>
    </source>
</evidence>
<evidence type="ECO:0000256" key="5">
    <source>
        <dbReference type="PIRSR" id="PIRSR622684-1"/>
    </source>
</evidence>
<evidence type="ECO:0000256" key="1">
    <source>
        <dbReference type="ARBA" id="ARBA00007623"/>
    </source>
</evidence>
<evidence type="ECO:0000313" key="9">
    <source>
        <dbReference type="Proteomes" id="UP000039865"/>
    </source>
</evidence>
<evidence type="ECO:0000256" key="6">
    <source>
        <dbReference type="PROSITE-ProRule" id="PRU00239"/>
    </source>
</evidence>
<keyword evidence="9" id="KW-1185">Reference proteome</keyword>
<dbReference type="AlphaFoldDB" id="A0A077ZXJ0"/>
<dbReference type="Pfam" id="PF00648">
    <property type="entry name" value="Peptidase_C2"/>
    <property type="match status" value="1"/>
</dbReference>
<reference evidence="8 9" key="1">
    <citation type="submission" date="2014-06" db="EMBL/GenBank/DDBJ databases">
        <authorList>
            <person name="Swart Estienne"/>
        </authorList>
    </citation>
    <scope>NUCLEOTIDE SEQUENCE [LARGE SCALE GENOMIC DNA]</scope>
    <source>
        <strain evidence="8 9">130c</strain>
    </source>
</reference>
<keyword evidence="2 8" id="KW-0645">Protease</keyword>
<sequence length="830" mass="96511">MSTSANTSEETQEIEKGIYLHIKVMNQQTPEGDPVETKILVELVFTIDFTGSEDIMIENTEETQVISSLVKAECAETIAVVKEFPHSRLLWQIYWVKQEPPKERLVLYKKKAHANLNSLIERSKKIFRLYPLAESPFEEIEQLMFENTMKNFLDPEFPPCDDSIFNGQQSDLVVHWRRPVDFMHIDKNQAEHQSIKVFHKEVEPSDIKAGPHSYRWILCALATLAERSHLVERLFVTKEYKLNGAYRMKINKSGVWHELTIDDYMPCALEGQPLFTRTHGNELWVQLLEKAYAKVHGSYESLKVGHPNEALQDFTGFPNVVYDFQDQETEAFVKSGDLFKMMIHFQQEGYLLSTTAPGKIDTATNQRPRDKENALQSGHTYSIVEVREVYSHKLINIRNLWGYFEWDGAWSRKSAFWTPDIKEILQPKLEQDDGTFWMCYDDFIKNFSALNVCKVKQQNEIRLKGKFVRVEDQESLSSQVVSKWFYYLEIEKKTHLLLGLHQIDERIKRVLPRRQYLDTAFLILKRSAEGTTLHEVQDFLNNRDTEFETILEPGQYVILPRTNGIALQRPANSNVQVVPLIQGNQDQLSELFEGAIEDIYYRYDTLITNSIDFNEFKDFFETVGETITEVEFQNKILSNYCSKGKGLTLKGFKEFMREAVTHSPGEEKVRDWLSKLGYDKELYSSFSRSFILTMHSEQVLSVQVGDTVSTNLEEAAQSMILRERASILDNKADCCLLYYPKRQVYLNYNHFLSSPIDAYMFGCENRTTVPIEVTFNVGRIGNCARSTTNNLIKKVIQPNRVEFIMNIRRDNIQAAQNLRLDVDFRHRLLE</sequence>
<dbReference type="InParanoid" id="A0A077ZXJ0"/>
<proteinExistence type="inferred from homology"/>
<dbReference type="InterPro" id="IPR022684">
    <property type="entry name" value="Calpain_cysteine_protease"/>
</dbReference>
<dbReference type="EMBL" id="CCKQ01003504">
    <property type="protein sequence ID" value="CDW74620.1"/>
    <property type="molecule type" value="Genomic_DNA"/>
</dbReference>
<evidence type="ECO:0000256" key="2">
    <source>
        <dbReference type="ARBA" id="ARBA00022670"/>
    </source>
</evidence>
<keyword evidence="4" id="KW-0788">Thiol protease</keyword>
<feature type="active site" evidence="5">
    <location>
        <position position="399"/>
    </location>
</feature>
<dbReference type="SMART" id="SM00230">
    <property type="entry name" value="CysPc"/>
    <property type="match status" value="1"/>
</dbReference>
<feature type="active site" evidence="5">
    <location>
        <position position="379"/>
    </location>
</feature>
<dbReference type="Gene3D" id="3.90.70.10">
    <property type="entry name" value="Cysteine proteinases"/>
    <property type="match status" value="1"/>
</dbReference>